<name>A0ABV6GJB1_9BACI</name>
<accession>A0ABV6GJB1</accession>
<evidence type="ECO:0008006" key="4">
    <source>
        <dbReference type="Google" id="ProtNLM"/>
    </source>
</evidence>
<reference evidence="2 3" key="1">
    <citation type="submission" date="2024-09" db="EMBL/GenBank/DDBJ databases">
        <authorList>
            <person name="Sun Q."/>
            <person name="Mori K."/>
        </authorList>
    </citation>
    <scope>NUCLEOTIDE SEQUENCE [LARGE SCALE GENOMIC DNA]</scope>
    <source>
        <strain evidence="2 3">CCM 7228</strain>
    </source>
</reference>
<feature type="transmembrane region" description="Helical" evidence="1">
    <location>
        <begin position="88"/>
        <end position="107"/>
    </location>
</feature>
<proteinExistence type="predicted"/>
<dbReference type="Proteomes" id="UP001589854">
    <property type="component" value="Unassembled WGS sequence"/>
</dbReference>
<organism evidence="2 3">
    <name type="scientific">Metabacillus herbersteinensis</name>
    <dbReference type="NCBI Taxonomy" id="283816"/>
    <lineage>
        <taxon>Bacteria</taxon>
        <taxon>Bacillati</taxon>
        <taxon>Bacillota</taxon>
        <taxon>Bacilli</taxon>
        <taxon>Bacillales</taxon>
        <taxon>Bacillaceae</taxon>
        <taxon>Metabacillus</taxon>
    </lineage>
</organism>
<comment type="caution">
    <text evidence="2">The sequence shown here is derived from an EMBL/GenBank/DDBJ whole genome shotgun (WGS) entry which is preliminary data.</text>
</comment>
<feature type="transmembrane region" description="Helical" evidence="1">
    <location>
        <begin position="278"/>
        <end position="296"/>
    </location>
</feature>
<keyword evidence="1" id="KW-0472">Membrane</keyword>
<keyword evidence="3" id="KW-1185">Reference proteome</keyword>
<keyword evidence="1" id="KW-1133">Transmembrane helix</keyword>
<gene>
    <name evidence="2" type="ORF">ACFFIX_20560</name>
</gene>
<evidence type="ECO:0000313" key="3">
    <source>
        <dbReference type="Proteomes" id="UP001589854"/>
    </source>
</evidence>
<feature type="transmembrane region" description="Helical" evidence="1">
    <location>
        <begin position="12"/>
        <end position="34"/>
    </location>
</feature>
<protein>
    <recommendedName>
        <fullName evidence="4">Type II secretion system protein GspF domain-containing protein</fullName>
    </recommendedName>
</protein>
<evidence type="ECO:0000256" key="1">
    <source>
        <dbReference type="SAM" id="Phobius"/>
    </source>
</evidence>
<feature type="transmembrane region" description="Helical" evidence="1">
    <location>
        <begin position="113"/>
        <end position="138"/>
    </location>
</feature>
<keyword evidence="1" id="KW-0812">Transmembrane</keyword>
<evidence type="ECO:0000313" key="2">
    <source>
        <dbReference type="EMBL" id="MFC0273783.1"/>
    </source>
</evidence>
<dbReference type="EMBL" id="JBHLVO010000024">
    <property type="protein sequence ID" value="MFC0273783.1"/>
    <property type="molecule type" value="Genomic_DNA"/>
</dbReference>
<dbReference type="RefSeq" id="WP_378937425.1">
    <property type="nucleotide sequence ID" value="NZ_JBHLVO010000024.1"/>
</dbReference>
<sequence length="301" mass="34759">MQETVLIYKVIPYFIFAVGMILGLTSGILIYTGLSSNTERIQTRLRVRQSYQKNKAKLADNASKSSTEDWLKKADYPLGLNGLKYHTIFFSIIFLLICNYVIVPLVFNGSSSIWAMLGVILVFILFHPSLPTLFVYLMKRVIDYKQAKKNAEIFMFYDLLINELEMMSVTRINAYNIIRNMRPYFDVIHSSISKLLTRWNNDDGPKVALDKFASEIGSKEAKALVSVMKTLDEVDRETAIESLKGMNNMFVRSQIENYRRRWKITTDLASIPIRTTHFLIILNFLVVIVVMVSYIMDNTRQ</sequence>